<organism evidence="1 2">
    <name type="scientific">Gonium pectorale</name>
    <name type="common">Green alga</name>
    <dbReference type="NCBI Taxonomy" id="33097"/>
    <lineage>
        <taxon>Eukaryota</taxon>
        <taxon>Viridiplantae</taxon>
        <taxon>Chlorophyta</taxon>
        <taxon>core chlorophytes</taxon>
        <taxon>Chlorophyceae</taxon>
        <taxon>CS clade</taxon>
        <taxon>Chlamydomonadales</taxon>
        <taxon>Volvocaceae</taxon>
        <taxon>Gonium</taxon>
    </lineage>
</organism>
<proteinExistence type="predicted"/>
<dbReference type="AlphaFoldDB" id="A0A150H224"/>
<comment type="caution">
    <text evidence="1">The sequence shown here is derived from an EMBL/GenBank/DDBJ whole genome shotgun (WGS) entry which is preliminary data.</text>
</comment>
<dbReference type="Proteomes" id="UP000075714">
    <property type="component" value="Unassembled WGS sequence"/>
</dbReference>
<protein>
    <submittedName>
        <fullName evidence="1">Uncharacterized protein</fullName>
    </submittedName>
</protein>
<gene>
    <name evidence="1" type="ORF">GPECTOR_2g1439</name>
</gene>
<dbReference type="EMBL" id="LSYV01000003">
    <property type="protein sequence ID" value="KXZ55888.1"/>
    <property type="molecule type" value="Genomic_DNA"/>
</dbReference>
<evidence type="ECO:0000313" key="2">
    <source>
        <dbReference type="Proteomes" id="UP000075714"/>
    </source>
</evidence>
<accession>A0A150H224</accession>
<sequence>MTTLQASTYGLKSDRPAEAEAECLLAIAPGAFLPAEAFHELSLAAQEATPHLRLWCGVLNADVRELLKLFTPPESSGQSLDAAFQALSAGMKDIDGYNQLLQQLLDQAQEAGWSPRGAVPGVTGRVTNLVVLCQSAGSMGFAPVSFKRAAALVLLASVINTSDHMKRKVMSVEAWPSV</sequence>
<name>A0A150H224_GONPE</name>
<evidence type="ECO:0000313" key="1">
    <source>
        <dbReference type="EMBL" id="KXZ55888.1"/>
    </source>
</evidence>
<reference evidence="2" key="1">
    <citation type="journal article" date="2016" name="Nat. Commun.">
        <title>The Gonium pectorale genome demonstrates co-option of cell cycle regulation during the evolution of multicellularity.</title>
        <authorList>
            <person name="Hanschen E.R."/>
            <person name="Marriage T.N."/>
            <person name="Ferris P.J."/>
            <person name="Hamaji T."/>
            <person name="Toyoda A."/>
            <person name="Fujiyama A."/>
            <person name="Neme R."/>
            <person name="Noguchi H."/>
            <person name="Minakuchi Y."/>
            <person name="Suzuki M."/>
            <person name="Kawai-Toyooka H."/>
            <person name="Smith D.R."/>
            <person name="Sparks H."/>
            <person name="Anderson J."/>
            <person name="Bakaric R."/>
            <person name="Luria V."/>
            <person name="Karger A."/>
            <person name="Kirschner M.W."/>
            <person name="Durand P.M."/>
            <person name="Michod R.E."/>
            <person name="Nozaki H."/>
            <person name="Olson B.J."/>
        </authorList>
    </citation>
    <scope>NUCLEOTIDE SEQUENCE [LARGE SCALE GENOMIC DNA]</scope>
    <source>
        <strain evidence="2">NIES-2863</strain>
    </source>
</reference>
<keyword evidence="2" id="KW-1185">Reference proteome</keyword>